<name>B0CFY4_ACAM1</name>
<feature type="transmembrane region" description="Helical" evidence="1">
    <location>
        <begin position="55"/>
        <end position="71"/>
    </location>
</feature>
<dbReference type="HOGENOM" id="CLU_1113928_0_0_3"/>
<organism evidence="2 3">
    <name type="scientific">Acaryochloris marina (strain MBIC 11017)</name>
    <dbReference type="NCBI Taxonomy" id="329726"/>
    <lineage>
        <taxon>Bacteria</taxon>
        <taxon>Bacillati</taxon>
        <taxon>Cyanobacteriota</taxon>
        <taxon>Cyanophyceae</taxon>
        <taxon>Acaryochloridales</taxon>
        <taxon>Acaryochloridaceae</taxon>
        <taxon>Acaryochloris</taxon>
    </lineage>
</organism>
<proteinExistence type="predicted"/>
<gene>
    <name evidence="2" type="ordered locus">AM1_4454</name>
</gene>
<dbReference type="Proteomes" id="UP000000268">
    <property type="component" value="Chromosome"/>
</dbReference>
<keyword evidence="1" id="KW-1133">Transmembrane helix</keyword>
<keyword evidence="1" id="KW-0472">Membrane</keyword>
<dbReference type="AlphaFoldDB" id="B0CFY4"/>
<reference evidence="2 3" key="1">
    <citation type="journal article" date="2008" name="Proc. Natl. Acad. Sci. U.S.A.">
        <title>Niche adaptation and genome expansion in the chlorophyll d-producing cyanobacterium Acaryochloris marina.</title>
        <authorList>
            <person name="Swingley W.D."/>
            <person name="Chen M."/>
            <person name="Cheung P.C."/>
            <person name="Conrad A.L."/>
            <person name="Dejesa L.C."/>
            <person name="Hao J."/>
            <person name="Honchak B.M."/>
            <person name="Karbach L.E."/>
            <person name="Kurdoglu A."/>
            <person name="Lahiri S."/>
            <person name="Mastrian S.D."/>
            <person name="Miyashita H."/>
            <person name="Page L."/>
            <person name="Ramakrishna P."/>
            <person name="Satoh S."/>
            <person name="Sattley W.M."/>
            <person name="Shimada Y."/>
            <person name="Taylor H.L."/>
            <person name="Tomo T."/>
            <person name="Tsuchiya T."/>
            <person name="Wang Z.T."/>
            <person name="Raymond J."/>
            <person name="Mimuro M."/>
            <person name="Blankenship R.E."/>
            <person name="Touchman J.W."/>
        </authorList>
    </citation>
    <scope>NUCLEOTIDE SEQUENCE [LARGE SCALE GENOMIC DNA]</scope>
    <source>
        <strain evidence="3">MBIC 11017</strain>
    </source>
</reference>
<feature type="transmembrane region" description="Helical" evidence="1">
    <location>
        <begin position="141"/>
        <end position="163"/>
    </location>
</feature>
<keyword evidence="3" id="KW-1185">Reference proteome</keyword>
<protein>
    <submittedName>
        <fullName evidence="2">Uncharacterized protein</fullName>
    </submittedName>
</protein>
<sequence>MTKVSSLPQNIWHWFADHVISPVRHTLLSDLAASVLVQLKQFVHRCSQGISRQGLGVWVVALTGAFCLMAWNGMLLIALSIGIGTALLIQQQLATPLFAWSAVVKWLSSSHSTTVIAIAGGLLSLTASYLTLQIWQDTNSFGLAFAILLQGLGLLGVLGLFGWQLLKQEKGHPPISQLDGWINHLTALDPLKRLIAVRRICHYLESSPFNDIQAQEIREYLQLLQEQEQTPSIQKAISQGLEIIDFSLQ</sequence>
<dbReference type="EMBL" id="CP000828">
    <property type="protein sequence ID" value="ABW29431.1"/>
    <property type="molecule type" value="Genomic_DNA"/>
</dbReference>
<dbReference type="KEGG" id="amr:AM1_4454"/>
<evidence type="ECO:0000313" key="2">
    <source>
        <dbReference type="EMBL" id="ABW29431.1"/>
    </source>
</evidence>
<keyword evidence="1" id="KW-0812">Transmembrane</keyword>
<feature type="transmembrane region" description="Helical" evidence="1">
    <location>
        <begin position="115"/>
        <end position="135"/>
    </location>
</feature>
<evidence type="ECO:0000256" key="1">
    <source>
        <dbReference type="SAM" id="Phobius"/>
    </source>
</evidence>
<dbReference type="OrthoDB" id="467801at2"/>
<evidence type="ECO:0000313" key="3">
    <source>
        <dbReference type="Proteomes" id="UP000000268"/>
    </source>
</evidence>
<accession>B0CFY4</accession>
<dbReference type="RefSeq" id="WP_012164748.1">
    <property type="nucleotide sequence ID" value="NC_009925.1"/>
</dbReference>